<dbReference type="RefSeq" id="WP_219531297.1">
    <property type="nucleotide sequence ID" value="NZ_JAHKRM010000011.1"/>
</dbReference>
<dbReference type="InterPro" id="IPR057326">
    <property type="entry name" value="KR_dom"/>
</dbReference>
<name>A0ABW4GHU3_9ACTN</name>
<accession>A0ABW4GHU3</accession>
<gene>
    <name evidence="5" type="ORF">ACFSJ0_35055</name>
</gene>
<comment type="similarity">
    <text evidence="1">Belongs to the short-chain dehydrogenases/reductases (SDR) family.</text>
</comment>
<dbReference type="InterPro" id="IPR045313">
    <property type="entry name" value="CBR1-like"/>
</dbReference>
<evidence type="ECO:0000259" key="4">
    <source>
        <dbReference type="SMART" id="SM00822"/>
    </source>
</evidence>
<feature type="domain" description="Ketoreductase" evidence="4">
    <location>
        <begin position="8"/>
        <end position="185"/>
    </location>
</feature>
<organism evidence="5 6">
    <name type="scientific">Nonomuraea guangzhouensis</name>
    <dbReference type="NCBI Taxonomy" id="1291555"/>
    <lineage>
        <taxon>Bacteria</taxon>
        <taxon>Bacillati</taxon>
        <taxon>Actinomycetota</taxon>
        <taxon>Actinomycetes</taxon>
        <taxon>Streptosporangiales</taxon>
        <taxon>Streptosporangiaceae</taxon>
        <taxon>Nonomuraea</taxon>
    </lineage>
</organism>
<dbReference type="InterPro" id="IPR020904">
    <property type="entry name" value="Sc_DH/Rdtase_CS"/>
</dbReference>
<comment type="caution">
    <text evidence="5">The sequence shown here is derived from an EMBL/GenBank/DDBJ whole genome shotgun (WGS) entry which is preliminary data.</text>
</comment>
<evidence type="ECO:0000256" key="2">
    <source>
        <dbReference type="ARBA" id="ARBA00022857"/>
    </source>
</evidence>
<dbReference type="Pfam" id="PF00106">
    <property type="entry name" value="adh_short"/>
    <property type="match status" value="1"/>
</dbReference>
<keyword evidence="3" id="KW-0560">Oxidoreductase</keyword>
<evidence type="ECO:0000313" key="5">
    <source>
        <dbReference type="EMBL" id="MFD1542316.1"/>
    </source>
</evidence>
<evidence type="ECO:0000313" key="6">
    <source>
        <dbReference type="Proteomes" id="UP001597097"/>
    </source>
</evidence>
<sequence length="245" mass="26154">MTYPTKQKIVLITGANKGIGYATARQLGREGHVVLLGARDEERGRKAEANLIGEGLDARFVRLDVTDLATVEAAAAYIEAEFGRLDILINNAGITRDRPYRPSELPVAELRAVYETNVFGVVAVTNAMLPLLRRSAAGHIANVSSGLGTIAFLTDSDSPFKDYSRLLGYNSSKAALNAITLIYADELRDTPIKVNAVSPGFCATDLNDHRGVLTADEGGAHIAHQATTMPTTGAFLSEDGGVVPW</sequence>
<dbReference type="CDD" id="cd05324">
    <property type="entry name" value="carb_red_PTCR-like_SDR_c"/>
    <property type="match status" value="1"/>
</dbReference>
<dbReference type="EMBL" id="JBHUCM010000031">
    <property type="protein sequence ID" value="MFD1542316.1"/>
    <property type="molecule type" value="Genomic_DNA"/>
</dbReference>
<dbReference type="PANTHER" id="PTHR43490:SF99">
    <property type="entry name" value="SHORT-CHAIN DEHYDROGENASE_REDUCTASE"/>
    <property type="match status" value="1"/>
</dbReference>
<evidence type="ECO:0000256" key="1">
    <source>
        <dbReference type="ARBA" id="ARBA00006484"/>
    </source>
</evidence>
<protein>
    <submittedName>
        <fullName evidence="5">SDR family oxidoreductase</fullName>
    </submittedName>
</protein>
<keyword evidence="6" id="KW-1185">Reference proteome</keyword>
<dbReference type="PROSITE" id="PS00061">
    <property type="entry name" value="ADH_SHORT"/>
    <property type="match status" value="1"/>
</dbReference>
<dbReference type="PANTHER" id="PTHR43490">
    <property type="entry name" value="(+)-NEOMENTHOL DEHYDROGENASE"/>
    <property type="match status" value="1"/>
</dbReference>
<dbReference type="InterPro" id="IPR002347">
    <property type="entry name" value="SDR_fam"/>
</dbReference>
<dbReference type="SMART" id="SM00822">
    <property type="entry name" value="PKS_KR"/>
    <property type="match status" value="1"/>
</dbReference>
<evidence type="ECO:0000256" key="3">
    <source>
        <dbReference type="ARBA" id="ARBA00023002"/>
    </source>
</evidence>
<proteinExistence type="inferred from homology"/>
<keyword evidence="2" id="KW-0521">NADP</keyword>
<reference evidence="6" key="1">
    <citation type="journal article" date="2019" name="Int. J. Syst. Evol. Microbiol.">
        <title>The Global Catalogue of Microorganisms (GCM) 10K type strain sequencing project: providing services to taxonomists for standard genome sequencing and annotation.</title>
        <authorList>
            <consortium name="The Broad Institute Genomics Platform"/>
            <consortium name="The Broad Institute Genome Sequencing Center for Infectious Disease"/>
            <person name="Wu L."/>
            <person name="Ma J."/>
        </authorList>
    </citation>
    <scope>NUCLEOTIDE SEQUENCE [LARGE SCALE GENOMIC DNA]</scope>
    <source>
        <strain evidence="6">CGMCC 1.15399</strain>
    </source>
</reference>
<dbReference type="Proteomes" id="UP001597097">
    <property type="component" value="Unassembled WGS sequence"/>
</dbReference>